<keyword evidence="5" id="KW-0732">Signal</keyword>
<evidence type="ECO:0000256" key="9">
    <source>
        <dbReference type="ARBA" id="ARBA00023237"/>
    </source>
</evidence>
<dbReference type="Pfam" id="PF00593">
    <property type="entry name" value="TonB_dep_Rec_b-barrel"/>
    <property type="match status" value="1"/>
</dbReference>
<gene>
    <name evidence="11" type="ORF">KDU71_19145</name>
</gene>
<proteinExistence type="predicted"/>
<dbReference type="InterPro" id="IPR039426">
    <property type="entry name" value="TonB-dep_rcpt-like"/>
</dbReference>
<dbReference type="GO" id="GO:0044718">
    <property type="term" value="P:siderophore transmembrane transport"/>
    <property type="evidence" value="ECO:0007669"/>
    <property type="project" value="TreeGrafter"/>
</dbReference>
<dbReference type="Proteomes" id="UP000679220">
    <property type="component" value="Unassembled WGS sequence"/>
</dbReference>
<evidence type="ECO:0000313" key="12">
    <source>
        <dbReference type="Proteomes" id="UP000679220"/>
    </source>
</evidence>
<evidence type="ECO:0000256" key="1">
    <source>
        <dbReference type="ARBA" id="ARBA00004571"/>
    </source>
</evidence>
<dbReference type="Pfam" id="PF13715">
    <property type="entry name" value="CarbopepD_reg_2"/>
    <property type="match status" value="1"/>
</dbReference>
<keyword evidence="3" id="KW-1134">Transmembrane beta strand</keyword>
<accession>A0A941FAS3</accession>
<organism evidence="11 12">
    <name type="scientific">Carboxylicivirga sediminis</name>
    <dbReference type="NCBI Taxonomy" id="2006564"/>
    <lineage>
        <taxon>Bacteria</taxon>
        <taxon>Pseudomonadati</taxon>
        <taxon>Bacteroidota</taxon>
        <taxon>Bacteroidia</taxon>
        <taxon>Marinilabiliales</taxon>
        <taxon>Marinilabiliaceae</taxon>
        <taxon>Carboxylicivirga</taxon>
    </lineage>
</organism>
<evidence type="ECO:0000256" key="3">
    <source>
        <dbReference type="ARBA" id="ARBA00022452"/>
    </source>
</evidence>
<evidence type="ECO:0000256" key="6">
    <source>
        <dbReference type="ARBA" id="ARBA00023077"/>
    </source>
</evidence>
<dbReference type="EMBL" id="JAGTAR010000038">
    <property type="protein sequence ID" value="MBR8537695.1"/>
    <property type="molecule type" value="Genomic_DNA"/>
</dbReference>
<keyword evidence="6" id="KW-0798">TonB box</keyword>
<reference evidence="11" key="2">
    <citation type="submission" date="2021-04" db="EMBL/GenBank/DDBJ databases">
        <authorList>
            <person name="Zhang T."/>
            <person name="Zhang Y."/>
            <person name="Lu D."/>
            <person name="Zuo D."/>
            <person name="Du Z."/>
        </authorList>
    </citation>
    <scope>NUCLEOTIDE SEQUENCE</scope>
    <source>
        <strain evidence="11">JR1</strain>
    </source>
</reference>
<comment type="caution">
    <text evidence="11">The sequence shown here is derived from an EMBL/GenBank/DDBJ whole genome shotgun (WGS) entry which is preliminary data.</text>
</comment>
<dbReference type="Gene3D" id="2.40.170.20">
    <property type="entry name" value="TonB-dependent receptor, beta-barrel domain"/>
    <property type="match status" value="1"/>
</dbReference>
<evidence type="ECO:0000256" key="7">
    <source>
        <dbReference type="ARBA" id="ARBA00023136"/>
    </source>
</evidence>
<keyword evidence="4" id="KW-0812">Transmembrane</keyword>
<keyword evidence="2" id="KW-0813">Transport</keyword>
<evidence type="ECO:0000256" key="8">
    <source>
        <dbReference type="ARBA" id="ARBA00023170"/>
    </source>
</evidence>
<dbReference type="GO" id="GO:0015344">
    <property type="term" value="F:siderophore uptake transmembrane transporter activity"/>
    <property type="evidence" value="ECO:0007669"/>
    <property type="project" value="TreeGrafter"/>
</dbReference>
<dbReference type="InterPro" id="IPR000531">
    <property type="entry name" value="Beta-barrel_TonB"/>
</dbReference>
<keyword evidence="12" id="KW-1185">Reference proteome</keyword>
<evidence type="ECO:0000256" key="5">
    <source>
        <dbReference type="ARBA" id="ARBA00022729"/>
    </source>
</evidence>
<dbReference type="InterPro" id="IPR008969">
    <property type="entry name" value="CarboxyPept-like_regulatory"/>
</dbReference>
<evidence type="ECO:0000313" key="11">
    <source>
        <dbReference type="EMBL" id="MBR8537695.1"/>
    </source>
</evidence>
<evidence type="ECO:0000256" key="4">
    <source>
        <dbReference type="ARBA" id="ARBA00022692"/>
    </source>
</evidence>
<dbReference type="PANTHER" id="PTHR30069:SF29">
    <property type="entry name" value="HEMOGLOBIN AND HEMOGLOBIN-HAPTOGLOBIN-BINDING PROTEIN 1-RELATED"/>
    <property type="match status" value="1"/>
</dbReference>
<feature type="domain" description="TonB-dependent receptor-like beta-barrel" evidence="10">
    <location>
        <begin position="347"/>
        <end position="658"/>
    </location>
</feature>
<sequence>MSIKCKQSMVSKVIYTVFLVLVSITQHMRSEPIIKGIVVGSDNSPLIGVNITLKGTYDGTITNTAGKFEIETNHPEAILVVSYIGYKTKEVLPPHNRFLTIVLKESVTSLNAVTITAGTFSAGDKKRATVLEPLDIYTTAGSLGDINGALKTLPGTQPAADDGRLLVRGGEASETKVLVDGLLAAKPYYSKVPDLPTRGRFAPSLFSGTVFSTGGYSAEYGQALSSILILESNDIAVEEITSLSLMSIGLEASKTWAAPNRSTSLGLSYTNLAPYFNMTNNRLDWIKPAEAGNVNLMHRQKKANGAMFKCFSTFDFGIQEFNTVVGSNKVNIDSEGGNGYINISYVTPISAASCLKSGLATTINRRRELASSNRTLNTEVYSEARLSIHQPLSEGIDLKYGLADAFTYYQQDYSNTLTDTEYSTNIRDHIAALFIESEIHLSAQLALRPGLRYEYSSYLNQSSLSPRFAVACKTGKNSLLTAAWGHYFQSPQNDYLKYSSSLQFEKATHYLIGYQTGSLAKRLFRVEGYYKNYEQLISYNSFTDYQFQKLANKGNGFAKGIDIFYRDKQTLKRTDFWLSYSYIDTQRHYQDYPKSAMPSFIAEHTFSAVGKYFMGTINTQVGATWTVASGRPYHRNGDATFMNQKAPVYNDLSINLSYLTTLGDHQTIVHFSFSNVLGRNHLVGYRTVSSPDKSGDSYQIPLLPDIKQFLFLGIFISINN</sequence>
<dbReference type="Gene3D" id="2.60.40.1120">
    <property type="entry name" value="Carboxypeptidase-like, regulatory domain"/>
    <property type="match status" value="1"/>
</dbReference>
<keyword evidence="9" id="KW-0998">Cell outer membrane</keyword>
<dbReference type="InterPro" id="IPR036942">
    <property type="entry name" value="Beta-barrel_TonB_sf"/>
</dbReference>
<dbReference type="SUPFAM" id="SSF56935">
    <property type="entry name" value="Porins"/>
    <property type="match status" value="1"/>
</dbReference>
<dbReference type="AlphaFoldDB" id="A0A941FAS3"/>
<reference evidence="11" key="1">
    <citation type="journal article" date="2018" name="Int. J. Syst. Evol. Microbiol.">
        <title>Carboxylicivirga sediminis sp. nov., isolated from coastal sediment.</title>
        <authorList>
            <person name="Wang F.Q."/>
            <person name="Ren L.H."/>
            <person name="Zou R.J."/>
            <person name="Sun Y.Z."/>
            <person name="Liu X.J."/>
            <person name="Jiang F."/>
            <person name="Liu L.J."/>
        </authorList>
    </citation>
    <scope>NUCLEOTIDE SEQUENCE</scope>
    <source>
        <strain evidence="11">JR1</strain>
    </source>
</reference>
<protein>
    <submittedName>
        <fullName evidence="11">TonB-dependent receptor</fullName>
    </submittedName>
</protein>
<keyword evidence="7" id="KW-0472">Membrane</keyword>
<comment type="subcellular location">
    <subcellularLocation>
        <location evidence="1">Cell outer membrane</location>
        <topology evidence="1">Multi-pass membrane protein</topology>
    </subcellularLocation>
</comment>
<dbReference type="GO" id="GO:0009279">
    <property type="term" value="C:cell outer membrane"/>
    <property type="evidence" value="ECO:0007669"/>
    <property type="project" value="UniProtKB-SubCell"/>
</dbReference>
<dbReference type="PANTHER" id="PTHR30069">
    <property type="entry name" value="TONB-DEPENDENT OUTER MEMBRANE RECEPTOR"/>
    <property type="match status" value="1"/>
</dbReference>
<dbReference type="SUPFAM" id="SSF49464">
    <property type="entry name" value="Carboxypeptidase regulatory domain-like"/>
    <property type="match status" value="1"/>
</dbReference>
<keyword evidence="8 11" id="KW-0675">Receptor</keyword>
<evidence type="ECO:0000256" key="2">
    <source>
        <dbReference type="ARBA" id="ARBA00022448"/>
    </source>
</evidence>
<evidence type="ECO:0000259" key="10">
    <source>
        <dbReference type="Pfam" id="PF00593"/>
    </source>
</evidence>
<name>A0A941FAS3_9BACT</name>